<dbReference type="PROSITE" id="PS50808">
    <property type="entry name" value="ZF_BED"/>
    <property type="match status" value="1"/>
</dbReference>
<dbReference type="VEuPathDB" id="FungiDB:PPTG_19637"/>
<evidence type="ECO:0000256" key="1">
    <source>
        <dbReference type="ARBA" id="ARBA00022723"/>
    </source>
</evidence>
<dbReference type="InterPro" id="IPR003656">
    <property type="entry name" value="Znf_BED"/>
</dbReference>
<evidence type="ECO:0000256" key="3">
    <source>
        <dbReference type="ARBA" id="ARBA00022833"/>
    </source>
</evidence>
<feature type="compositionally biased region" description="Polar residues" evidence="5">
    <location>
        <begin position="17"/>
        <end position="30"/>
    </location>
</feature>
<reference evidence="8" key="1">
    <citation type="submission" date="2011-12" db="EMBL/GenBank/DDBJ databases">
        <authorList>
            <consortium name="The Broad Institute Genome Sequencing Platform"/>
            <person name="Russ C."/>
            <person name="Tyler B."/>
            <person name="Panabieres F."/>
            <person name="Shan W."/>
            <person name="Tripathy S."/>
            <person name="Grunwald N."/>
            <person name="Machado M."/>
            <person name="Young S.K."/>
            <person name="Zeng Q."/>
            <person name="Gargeya S."/>
            <person name="Fitzgerald M."/>
            <person name="Haas B."/>
            <person name="Abouelleil A."/>
            <person name="Alvarado L."/>
            <person name="Arachchi H.M."/>
            <person name="Berlin A."/>
            <person name="Chapman S.B."/>
            <person name="Gearin G."/>
            <person name="Goldberg J."/>
            <person name="Griggs A."/>
            <person name="Gujja S."/>
            <person name="Hansen M."/>
            <person name="Heiman D."/>
            <person name="Howarth C."/>
            <person name="Larimer J."/>
            <person name="Lui A."/>
            <person name="MacDonald P.J.P."/>
            <person name="McCowen C."/>
            <person name="Montmayeur A."/>
            <person name="Murphy C."/>
            <person name="Neiman D."/>
            <person name="Pearson M."/>
            <person name="Priest M."/>
            <person name="Roberts A."/>
            <person name="Saif S."/>
            <person name="Shea T."/>
            <person name="Sisk P."/>
            <person name="Stolte C."/>
            <person name="Sykes S."/>
            <person name="Wortman J."/>
            <person name="Nusbaum C."/>
            <person name="Birren B."/>
        </authorList>
    </citation>
    <scope>NUCLEOTIDE SEQUENCE [LARGE SCALE GENOMIC DNA]</scope>
    <source>
        <strain evidence="8">INRA-310</strain>
    </source>
</reference>
<feature type="compositionally biased region" description="Pro residues" evidence="5">
    <location>
        <begin position="76"/>
        <end position="86"/>
    </location>
</feature>
<dbReference type="GeneID" id="20188372"/>
<dbReference type="RefSeq" id="XP_008916306.1">
    <property type="nucleotide sequence ID" value="XM_008918058.1"/>
</dbReference>
<keyword evidence="2 4" id="KW-0863">Zinc-finger</keyword>
<dbReference type="EMBL" id="KI669695">
    <property type="protein sequence ID" value="ETM98407.1"/>
    <property type="molecule type" value="Genomic_DNA"/>
</dbReference>
<proteinExistence type="predicted"/>
<keyword evidence="3" id="KW-0862">Zinc</keyword>
<dbReference type="GO" id="GO:0003677">
    <property type="term" value="F:DNA binding"/>
    <property type="evidence" value="ECO:0007669"/>
    <property type="project" value="InterPro"/>
</dbReference>
<dbReference type="Proteomes" id="UP000018817">
    <property type="component" value="Unassembled WGS sequence"/>
</dbReference>
<evidence type="ECO:0000256" key="5">
    <source>
        <dbReference type="SAM" id="MobiDB-lite"/>
    </source>
</evidence>
<evidence type="ECO:0000256" key="4">
    <source>
        <dbReference type="PROSITE-ProRule" id="PRU00027"/>
    </source>
</evidence>
<feature type="region of interest" description="Disordered" evidence="5">
    <location>
        <begin position="1"/>
        <end position="104"/>
    </location>
</feature>
<accession>W2PBI9</accession>
<gene>
    <name evidence="7" type="ORF">PPTG_19637</name>
</gene>
<protein>
    <recommendedName>
        <fullName evidence="6">BED-type domain-containing protein</fullName>
    </recommendedName>
</protein>
<dbReference type="OrthoDB" id="144450at2759"/>
<organism evidence="7 8">
    <name type="scientific">Phytophthora nicotianae (strain INRA-310)</name>
    <name type="common">Phytophthora parasitica</name>
    <dbReference type="NCBI Taxonomy" id="761204"/>
    <lineage>
        <taxon>Eukaryota</taxon>
        <taxon>Sar</taxon>
        <taxon>Stramenopiles</taxon>
        <taxon>Oomycota</taxon>
        <taxon>Peronosporomycetes</taxon>
        <taxon>Peronosporales</taxon>
        <taxon>Peronosporaceae</taxon>
        <taxon>Phytophthora</taxon>
    </lineage>
</organism>
<keyword evidence="1" id="KW-0479">Metal-binding</keyword>
<evidence type="ECO:0000259" key="6">
    <source>
        <dbReference type="PROSITE" id="PS50808"/>
    </source>
</evidence>
<evidence type="ECO:0000256" key="2">
    <source>
        <dbReference type="ARBA" id="ARBA00022771"/>
    </source>
</evidence>
<feature type="region of interest" description="Disordered" evidence="5">
    <location>
        <begin position="167"/>
        <end position="190"/>
    </location>
</feature>
<evidence type="ECO:0000313" key="7">
    <source>
        <dbReference type="EMBL" id="ETM98407.1"/>
    </source>
</evidence>
<feature type="compositionally biased region" description="Polar residues" evidence="5">
    <location>
        <begin position="54"/>
        <end position="66"/>
    </location>
</feature>
<reference evidence="7 8" key="2">
    <citation type="submission" date="2013-11" db="EMBL/GenBank/DDBJ databases">
        <title>The Genome Sequence of Phytophthora parasitica INRA-310.</title>
        <authorList>
            <consortium name="The Broad Institute Genomics Platform"/>
            <person name="Russ C."/>
            <person name="Tyler B."/>
            <person name="Panabieres F."/>
            <person name="Shan W."/>
            <person name="Tripathy S."/>
            <person name="Grunwald N."/>
            <person name="Machado M."/>
            <person name="Johnson C.S."/>
            <person name="Arredondo F."/>
            <person name="Hong C."/>
            <person name="Coffey M."/>
            <person name="Young S.K."/>
            <person name="Zeng Q."/>
            <person name="Gargeya S."/>
            <person name="Fitzgerald M."/>
            <person name="Abouelleil A."/>
            <person name="Alvarado L."/>
            <person name="Chapman S.B."/>
            <person name="Gainer-Dewar J."/>
            <person name="Goldberg J."/>
            <person name="Griggs A."/>
            <person name="Gujja S."/>
            <person name="Hansen M."/>
            <person name="Howarth C."/>
            <person name="Imamovic A."/>
            <person name="Ireland A."/>
            <person name="Larimer J."/>
            <person name="McCowan C."/>
            <person name="Murphy C."/>
            <person name="Pearson M."/>
            <person name="Poon T.W."/>
            <person name="Priest M."/>
            <person name="Roberts A."/>
            <person name="Saif S."/>
            <person name="Shea T."/>
            <person name="Sykes S."/>
            <person name="Wortman J."/>
            <person name="Nusbaum C."/>
            <person name="Birren B."/>
        </authorList>
    </citation>
    <scope>NUCLEOTIDE SEQUENCE [LARGE SCALE GENOMIC DNA]</scope>
    <source>
        <strain evidence="7 8">INRA-310</strain>
    </source>
</reference>
<feature type="domain" description="BED-type" evidence="6">
    <location>
        <begin position="105"/>
        <end position="160"/>
    </location>
</feature>
<dbReference type="GO" id="GO:0008270">
    <property type="term" value="F:zinc ion binding"/>
    <property type="evidence" value="ECO:0007669"/>
    <property type="project" value="UniProtKB-KW"/>
</dbReference>
<name>W2PBI9_PHYN3</name>
<sequence>MAPADCPRDASLFGAQLSASPQATPRSETSARGPPSGTALRRSPRYSPYRAGMSYTSTSQPSTRPSEATRRVEFSPQPPSSTPSRPPRSLALVRRSQPSPVKTGRPWDEIWQHYDVERENGKKHGRCKYCGILKKNGKPSGNLLNHLIKGKQRRNVPAHVVVSLRPATSAMQPRPKRQELKLNSRPYQTN</sequence>
<dbReference type="AlphaFoldDB" id="W2PBI9"/>
<evidence type="ECO:0000313" key="8">
    <source>
        <dbReference type="Proteomes" id="UP000018817"/>
    </source>
</evidence>